<keyword evidence="7 15" id="KW-0997">Cell inner membrane</keyword>
<feature type="transmembrane region" description="Helical" evidence="16">
    <location>
        <begin position="103"/>
        <end position="127"/>
    </location>
</feature>
<evidence type="ECO:0000256" key="14">
    <source>
        <dbReference type="ARBA" id="ARBA00048202"/>
    </source>
</evidence>
<feature type="transmembrane region" description="Helical" evidence="16">
    <location>
        <begin position="168"/>
        <end position="188"/>
    </location>
</feature>
<evidence type="ECO:0000256" key="7">
    <source>
        <dbReference type="ARBA" id="ARBA00022519"/>
    </source>
</evidence>
<keyword evidence="13 15" id="KW-0472">Membrane</keyword>
<evidence type="ECO:0000256" key="6">
    <source>
        <dbReference type="ARBA" id="ARBA00022475"/>
    </source>
</evidence>
<evidence type="ECO:0000256" key="1">
    <source>
        <dbReference type="ARBA" id="ARBA00003943"/>
    </source>
</evidence>
<feature type="transmembrane region" description="Helical" evidence="16">
    <location>
        <begin position="47"/>
        <end position="66"/>
    </location>
</feature>
<dbReference type="GO" id="GO:0050661">
    <property type="term" value="F:NADP binding"/>
    <property type="evidence" value="ECO:0007669"/>
    <property type="project" value="InterPro"/>
</dbReference>
<comment type="similarity">
    <text evidence="3 15">Belongs to the PNT beta subunit family.</text>
</comment>
<keyword evidence="11 16" id="KW-1133">Transmembrane helix</keyword>
<evidence type="ECO:0000313" key="18">
    <source>
        <dbReference type="EMBL" id="NMP21710.1"/>
    </source>
</evidence>
<keyword evidence="12 15" id="KW-0520">NAD</keyword>
<accession>A0A7Y0Q1U9</accession>
<dbReference type="InterPro" id="IPR034300">
    <property type="entry name" value="PNTB-like"/>
</dbReference>
<dbReference type="InterPro" id="IPR029035">
    <property type="entry name" value="DHS-like_NAD/FAD-binding_dom"/>
</dbReference>
<dbReference type="EMBL" id="JABBVZ010000011">
    <property type="protein sequence ID" value="NMP21710.1"/>
    <property type="molecule type" value="Genomic_DNA"/>
</dbReference>
<evidence type="ECO:0000313" key="19">
    <source>
        <dbReference type="Proteomes" id="UP000533476"/>
    </source>
</evidence>
<dbReference type="GO" id="GO:0008750">
    <property type="term" value="F:proton-translocating NAD(P)+ transhydrogenase activity"/>
    <property type="evidence" value="ECO:0007669"/>
    <property type="project" value="UniProtKB-EC"/>
</dbReference>
<evidence type="ECO:0000256" key="16">
    <source>
        <dbReference type="SAM" id="Phobius"/>
    </source>
</evidence>
<comment type="function">
    <text evidence="1 15">The transhydrogenation between NADH and NADP is coupled to respiration and ATP hydrolysis and functions as a proton pump across the membrane.</text>
</comment>
<dbReference type="PANTHER" id="PTHR44758:SF1">
    <property type="entry name" value="NAD(P) TRANSHYDROGENASE SUBUNIT BETA"/>
    <property type="match status" value="1"/>
</dbReference>
<evidence type="ECO:0000256" key="12">
    <source>
        <dbReference type="ARBA" id="ARBA00023027"/>
    </source>
</evidence>
<feature type="domain" description="NADP transhydrogenase beta-like" evidence="17">
    <location>
        <begin position="2"/>
        <end position="438"/>
    </location>
</feature>
<dbReference type="InterPro" id="IPR012136">
    <property type="entry name" value="NADH_DH_b"/>
</dbReference>
<keyword evidence="9 15" id="KW-0521">NADP</keyword>
<evidence type="ECO:0000256" key="13">
    <source>
        <dbReference type="ARBA" id="ARBA00023136"/>
    </source>
</evidence>
<evidence type="ECO:0000256" key="9">
    <source>
        <dbReference type="ARBA" id="ARBA00022857"/>
    </source>
</evidence>
<comment type="subcellular location">
    <subcellularLocation>
        <location evidence="2">Cell inner membrane</location>
        <topology evidence="2">Multi-pass membrane protein</topology>
    </subcellularLocation>
</comment>
<evidence type="ECO:0000256" key="5">
    <source>
        <dbReference type="ARBA" id="ARBA00014581"/>
    </source>
</evidence>
<feature type="transmembrane region" description="Helical" evidence="16">
    <location>
        <begin position="78"/>
        <end position="97"/>
    </location>
</feature>
<evidence type="ECO:0000256" key="4">
    <source>
        <dbReference type="ARBA" id="ARBA00012943"/>
    </source>
</evidence>
<feature type="transmembrane region" description="Helical" evidence="16">
    <location>
        <begin position="195"/>
        <end position="215"/>
    </location>
</feature>
<keyword evidence="19" id="KW-1185">Reference proteome</keyword>
<evidence type="ECO:0000256" key="2">
    <source>
        <dbReference type="ARBA" id="ARBA00004429"/>
    </source>
</evidence>
<comment type="caution">
    <text evidence="18">The sequence shown here is derived from an EMBL/GenBank/DDBJ whole genome shotgun (WGS) entry which is preliminary data.</text>
</comment>
<keyword evidence="10 15" id="KW-1278">Translocase</keyword>
<name>A0A7Y0Q1U9_9FIRM</name>
<dbReference type="EC" id="7.1.1.1" evidence="4 15"/>
<dbReference type="GO" id="GO:0005886">
    <property type="term" value="C:plasma membrane"/>
    <property type="evidence" value="ECO:0007669"/>
    <property type="project" value="UniProtKB-SubCell"/>
</dbReference>
<dbReference type="PANTHER" id="PTHR44758">
    <property type="entry name" value="NAD(P) TRANSHYDROGENASE SUBUNIT BETA"/>
    <property type="match status" value="1"/>
</dbReference>
<dbReference type="Proteomes" id="UP000533476">
    <property type="component" value="Unassembled WGS sequence"/>
</dbReference>
<proteinExistence type="inferred from homology"/>
<sequence>MISATLFVLGVRFLGSPASARKGNRFLAIGMLVALATTVTFAPRYDHWVFVVLVVLAGSAIGIISARKVRMTAMPQMVALFNGLGGGAAALVAAAGWPGSTGAASGLALLTMILGSLSFGGSIIAFLKLQEWLHVAQRLAFGLRISGLLVLAAAVAGAIFMGTAPSPGLGGAIALMGAAAVSGALLTLPIGGADMPVVISLLNALTGLSAAATGFVLHNQLLIIAGTLVGASGTILTQQMSRAMHRSLTNVIWSGQAAAQQAGSVDGTVQSITPDDVAMLLRYAKKVVIVPGYGLAVARAQLEVKQVTDLLQGFGVEVLFGIHPVAGRMPGHMNVLLAEADVPYDQLWEMDRINPRFRDTNVVLVVGANDVTNPAARTAAGSPLYGMPILNVDEAQNVVVLKRSMGRGFAGVDNPLYVHPKTRMLFGDAKHSLSALVRELETIA</sequence>
<dbReference type="AlphaFoldDB" id="A0A7Y0Q1U9"/>
<evidence type="ECO:0000256" key="15">
    <source>
        <dbReference type="PIRNR" id="PIRNR000204"/>
    </source>
</evidence>
<comment type="catalytic activity">
    <reaction evidence="14 15">
        <text>NAD(+) + NADPH + H(+)(in) = NADH + NADP(+) + H(+)(out)</text>
        <dbReference type="Rhea" id="RHEA:47992"/>
        <dbReference type="ChEBI" id="CHEBI:15378"/>
        <dbReference type="ChEBI" id="CHEBI:57540"/>
        <dbReference type="ChEBI" id="CHEBI:57783"/>
        <dbReference type="ChEBI" id="CHEBI:57945"/>
        <dbReference type="ChEBI" id="CHEBI:58349"/>
        <dbReference type="EC" id="7.1.1.1"/>
    </reaction>
</comment>
<keyword evidence="6 15" id="KW-1003">Cell membrane</keyword>
<keyword evidence="8 16" id="KW-0812">Transmembrane</keyword>
<evidence type="ECO:0000256" key="8">
    <source>
        <dbReference type="ARBA" id="ARBA00022692"/>
    </source>
</evidence>
<organism evidence="18 19">
    <name type="scientific">Sulfobacillus harzensis</name>
    <dbReference type="NCBI Taxonomy" id="2729629"/>
    <lineage>
        <taxon>Bacteria</taxon>
        <taxon>Bacillati</taxon>
        <taxon>Bacillota</taxon>
        <taxon>Clostridia</taxon>
        <taxon>Eubacteriales</taxon>
        <taxon>Clostridiales Family XVII. Incertae Sedis</taxon>
        <taxon>Sulfobacillus</taxon>
    </lineage>
</organism>
<gene>
    <name evidence="18" type="ORF">HIJ39_04990</name>
</gene>
<reference evidence="18 19" key="1">
    <citation type="submission" date="2020-04" db="EMBL/GenBank/DDBJ databases">
        <authorList>
            <person name="Zhang R."/>
            <person name="Schippers A."/>
        </authorList>
    </citation>
    <scope>NUCLEOTIDE SEQUENCE [LARGE SCALE GENOMIC DNA]</scope>
    <source>
        <strain evidence="18 19">DSM 109850</strain>
    </source>
</reference>
<feature type="transmembrane region" description="Helical" evidence="16">
    <location>
        <begin position="139"/>
        <end position="162"/>
    </location>
</feature>
<evidence type="ECO:0000259" key="17">
    <source>
        <dbReference type="Pfam" id="PF02233"/>
    </source>
</evidence>
<protein>
    <recommendedName>
        <fullName evidence="5 15">NAD(P) transhydrogenase subunit beta</fullName>
        <ecNumber evidence="4 15">7.1.1.1</ecNumber>
    </recommendedName>
    <alternativeName>
        <fullName evidence="15">Nicotinamide nucleotide transhydrogenase subunit beta</fullName>
    </alternativeName>
</protein>
<dbReference type="Gene3D" id="3.40.50.1220">
    <property type="entry name" value="TPP-binding domain"/>
    <property type="match status" value="1"/>
</dbReference>
<evidence type="ECO:0000256" key="3">
    <source>
        <dbReference type="ARBA" id="ARBA00007919"/>
    </source>
</evidence>
<dbReference type="Pfam" id="PF02233">
    <property type="entry name" value="PNTB"/>
    <property type="match status" value="1"/>
</dbReference>
<dbReference type="PIRSF" id="PIRSF000204">
    <property type="entry name" value="PNTB"/>
    <property type="match status" value="1"/>
</dbReference>
<dbReference type="SUPFAM" id="SSF52467">
    <property type="entry name" value="DHS-like NAD/FAD-binding domain"/>
    <property type="match status" value="1"/>
</dbReference>
<evidence type="ECO:0000256" key="10">
    <source>
        <dbReference type="ARBA" id="ARBA00022967"/>
    </source>
</evidence>
<evidence type="ECO:0000256" key="11">
    <source>
        <dbReference type="ARBA" id="ARBA00022989"/>
    </source>
</evidence>